<dbReference type="EMBL" id="AZEL01000047">
    <property type="protein sequence ID" value="KRL21338.1"/>
    <property type="molecule type" value="Genomic_DNA"/>
</dbReference>
<dbReference type="Gene3D" id="3.60.21.10">
    <property type="match status" value="1"/>
</dbReference>
<dbReference type="RefSeq" id="WP_025005577.1">
    <property type="nucleotide sequence ID" value="NZ_AZEL01000047.1"/>
</dbReference>
<sequence>MKLLKHTKGIVDKIVDKIVGARKRSAMDKDGELLDPMQKYTTIGEYHVDAEDGTPDGKKFVLTVYQDKDGILRQALSSESTTELAPEYIRKYSNELGRFRAFHSKKTGRRYLVEDYLDNYVSEVKKHIREGKNSVNIGVITDTHFKDKDSVDFYGWNGLQHVQEFAYLEKFGLLDLKAHLGDWIDGSDAGLIGESELIKLKDSFKSDKVPYLNIKGNHDENDKFDEHHDLKASFPENEFENIMWPDMYRQKGIHYVSRQHGVAYFDIDDVRVVSVNTSDLPYILDNKGHKRYDTKITLAVREDQIEEIIEILTKSSNKKIIFMSHANPINRKGSNALKYNGRSLHELLVAFNQREKGRMHASDGEPAEFRLSNHFDFTKVKNARIVAYFCGHRHREDQYRINGIQYILFNCSALMGPNHSLTTKYNKNLNRKIDHNNEFAGYIVNVDLKRHRIQSFGYGAASRRRVYFI</sequence>
<evidence type="ECO:0000313" key="1">
    <source>
        <dbReference type="EMBL" id="KRL21338.1"/>
    </source>
</evidence>
<protein>
    <submittedName>
        <fullName evidence="1">Uncharacterized protein</fullName>
    </submittedName>
</protein>
<gene>
    <name evidence="1" type="ORF">FC37_GL001423</name>
</gene>
<dbReference type="AlphaFoldDB" id="A0A0R1NUX0"/>
<organism evidence="1 2">
    <name type="scientific">Lactobacillus gallinarum DSM 10532 = JCM 2011</name>
    <dbReference type="NCBI Taxonomy" id="1423748"/>
    <lineage>
        <taxon>Bacteria</taxon>
        <taxon>Bacillati</taxon>
        <taxon>Bacillota</taxon>
        <taxon>Bacilli</taxon>
        <taxon>Lactobacillales</taxon>
        <taxon>Lactobacillaceae</taxon>
        <taxon>Lactobacillus</taxon>
    </lineage>
</organism>
<dbReference type="Proteomes" id="UP000051311">
    <property type="component" value="Unassembled WGS sequence"/>
</dbReference>
<evidence type="ECO:0000313" key="2">
    <source>
        <dbReference type="Proteomes" id="UP000051311"/>
    </source>
</evidence>
<dbReference type="InterPro" id="IPR029052">
    <property type="entry name" value="Metallo-depent_PP-like"/>
</dbReference>
<comment type="caution">
    <text evidence="1">The sequence shown here is derived from an EMBL/GenBank/DDBJ whole genome shotgun (WGS) entry which is preliminary data.</text>
</comment>
<proteinExistence type="predicted"/>
<dbReference type="OrthoDB" id="2323337at2"/>
<dbReference type="STRING" id="1423748.FC37_GL001423"/>
<dbReference type="eggNOG" id="ENOG5033II5">
    <property type="taxonomic scope" value="Bacteria"/>
</dbReference>
<reference evidence="1 2" key="1">
    <citation type="journal article" date="2015" name="Genome Announc.">
        <title>Expanding the biotechnology potential of lactobacilli through comparative genomics of 213 strains and associated genera.</title>
        <authorList>
            <person name="Sun Z."/>
            <person name="Harris H.M."/>
            <person name="McCann A."/>
            <person name="Guo C."/>
            <person name="Argimon S."/>
            <person name="Zhang W."/>
            <person name="Yang X."/>
            <person name="Jeffery I.B."/>
            <person name="Cooney J.C."/>
            <person name="Kagawa T.F."/>
            <person name="Liu W."/>
            <person name="Song Y."/>
            <person name="Salvetti E."/>
            <person name="Wrobel A."/>
            <person name="Rasinkangas P."/>
            <person name="Parkhill J."/>
            <person name="Rea M.C."/>
            <person name="O'Sullivan O."/>
            <person name="Ritari J."/>
            <person name="Douillard F.P."/>
            <person name="Paul Ross R."/>
            <person name="Yang R."/>
            <person name="Briner A.E."/>
            <person name="Felis G.E."/>
            <person name="de Vos W.M."/>
            <person name="Barrangou R."/>
            <person name="Klaenhammer T.R."/>
            <person name="Caufield P.W."/>
            <person name="Cui Y."/>
            <person name="Zhang H."/>
            <person name="O'Toole P.W."/>
        </authorList>
    </citation>
    <scope>NUCLEOTIDE SEQUENCE [LARGE SCALE GENOMIC DNA]</scope>
    <source>
        <strain evidence="1 2">DSM 10532</strain>
    </source>
</reference>
<accession>A0A0R1NUX0</accession>
<dbReference type="PATRIC" id="fig|1423748.3.peg.1484"/>
<dbReference type="SUPFAM" id="SSF56300">
    <property type="entry name" value="Metallo-dependent phosphatases"/>
    <property type="match status" value="1"/>
</dbReference>
<name>A0A0R1NUX0_9LACO</name>